<dbReference type="AlphaFoldDB" id="A0AAD1D6X1"/>
<dbReference type="PANTHER" id="PTHR36302">
    <property type="entry name" value="BLR7088 PROTEIN"/>
    <property type="match status" value="1"/>
</dbReference>
<dbReference type="EMBL" id="AP018711">
    <property type="protein sequence ID" value="BBE33886.1"/>
    <property type="molecule type" value="Genomic_DNA"/>
</dbReference>
<dbReference type="Gene3D" id="2.60.40.1890">
    <property type="entry name" value="PCu(A)C copper chaperone"/>
    <property type="match status" value="1"/>
</dbReference>
<dbReference type="SUPFAM" id="SSF110087">
    <property type="entry name" value="DR1885-like metal-binding protein"/>
    <property type="match status" value="1"/>
</dbReference>
<evidence type="ECO:0000313" key="1">
    <source>
        <dbReference type="EMBL" id="BBE33886.1"/>
    </source>
</evidence>
<dbReference type="InterPro" id="IPR058248">
    <property type="entry name" value="Lxx211020-like"/>
</dbReference>
<evidence type="ECO:0008006" key="5">
    <source>
        <dbReference type="Google" id="ProtNLM"/>
    </source>
</evidence>
<reference evidence="1 3" key="1">
    <citation type="submission" date="2018-06" db="EMBL/GenBank/DDBJ databases">
        <title>Complete Genome Sequence of the Microcystin-Degrading Bacterium Sphingosinicella microcystinivorans Strain B-9.</title>
        <authorList>
            <person name="Jin H."/>
            <person name="Nishizawa T."/>
            <person name="Guo Y."/>
            <person name="Nishizawa A."/>
            <person name="Park H."/>
            <person name="Kato H."/>
            <person name="Tsuji K."/>
            <person name="Harada K."/>
        </authorList>
    </citation>
    <scope>NUCLEOTIDE SEQUENCE [LARGE SCALE GENOMIC DNA]</scope>
    <source>
        <strain evidence="1 3">B9</strain>
    </source>
</reference>
<evidence type="ECO:0000313" key="3">
    <source>
        <dbReference type="Proteomes" id="UP000275727"/>
    </source>
</evidence>
<evidence type="ECO:0000313" key="2">
    <source>
        <dbReference type="EMBL" id="RKS90966.1"/>
    </source>
</evidence>
<proteinExistence type="predicted"/>
<evidence type="ECO:0000313" key="4">
    <source>
        <dbReference type="Proteomes" id="UP000276029"/>
    </source>
</evidence>
<dbReference type="PANTHER" id="PTHR36302:SF1">
    <property type="entry name" value="COPPER CHAPERONE PCU(A)C"/>
    <property type="match status" value="1"/>
</dbReference>
<name>A0AAD1D6X1_SPHMI</name>
<keyword evidence="4" id="KW-1185">Reference proteome</keyword>
<organism evidence="1 3">
    <name type="scientific">Sphingosinicella microcystinivorans</name>
    <dbReference type="NCBI Taxonomy" id="335406"/>
    <lineage>
        <taxon>Bacteria</taxon>
        <taxon>Pseudomonadati</taxon>
        <taxon>Pseudomonadota</taxon>
        <taxon>Alphaproteobacteria</taxon>
        <taxon>Sphingomonadales</taxon>
        <taxon>Sphingosinicellaceae</taxon>
        <taxon>Sphingosinicella</taxon>
    </lineage>
</organism>
<dbReference type="Pfam" id="PF04314">
    <property type="entry name" value="PCuAC"/>
    <property type="match status" value="1"/>
</dbReference>
<dbReference type="KEGG" id="smic:SmB9_15440"/>
<dbReference type="Proteomes" id="UP000276029">
    <property type="component" value="Unassembled WGS sequence"/>
</dbReference>
<dbReference type="EMBL" id="RBWX01000007">
    <property type="protein sequence ID" value="RKS90966.1"/>
    <property type="molecule type" value="Genomic_DNA"/>
</dbReference>
<sequence>MRSVDASGEGYKILARIDRNLGIAACVTALLLLVAAAIGGRALAAPPTPPAVSNAWIRLPVVAGRPAAMYATITGGPLADRLIAVEGPKPARFELHASKAENGVMRMVPLVGLPVNPGQKIELKPGGMHVMVFGLPATKPDSRVPLTFVFEKAGRVTVSAHAMSATAPEMKAGEHSHH</sequence>
<dbReference type="Proteomes" id="UP000275727">
    <property type="component" value="Chromosome"/>
</dbReference>
<dbReference type="InterPro" id="IPR007410">
    <property type="entry name" value="LpqE-like"/>
</dbReference>
<gene>
    <name evidence="2" type="ORF">DFR51_0510</name>
    <name evidence="1" type="ORF">SmB9_15440</name>
</gene>
<dbReference type="InterPro" id="IPR036182">
    <property type="entry name" value="PCuAC_sf"/>
</dbReference>
<reference evidence="2 4" key="2">
    <citation type="submission" date="2018-10" db="EMBL/GenBank/DDBJ databases">
        <title>Genomic Encyclopedia of Type Strains, Phase IV (KMG-IV): sequencing the most valuable type-strain genomes for metagenomic binning, comparative biology and taxonomic classification.</title>
        <authorList>
            <person name="Goeker M."/>
        </authorList>
    </citation>
    <scope>NUCLEOTIDE SEQUENCE [LARGE SCALE GENOMIC DNA]</scope>
    <source>
        <strain evidence="2 4">DSM 19791</strain>
    </source>
</reference>
<accession>A0AAD1D6X1</accession>
<protein>
    <recommendedName>
        <fullName evidence="5">Copper(I)-binding protein</fullName>
    </recommendedName>
</protein>